<dbReference type="GeneID" id="94347173"/>
<dbReference type="PANTHER" id="PTHR46586">
    <property type="entry name" value="ANKYRIN REPEAT-CONTAINING PROTEIN"/>
    <property type="match status" value="1"/>
</dbReference>
<gene>
    <name evidence="1" type="ORF">CCR75_003407</name>
</gene>
<dbReference type="RefSeq" id="XP_067821866.1">
    <property type="nucleotide sequence ID" value="XM_067961502.1"/>
</dbReference>
<organism evidence="1 2">
    <name type="scientific">Bremia lactucae</name>
    <name type="common">Lettuce downy mildew</name>
    <dbReference type="NCBI Taxonomy" id="4779"/>
    <lineage>
        <taxon>Eukaryota</taxon>
        <taxon>Sar</taxon>
        <taxon>Stramenopiles</taxon>
        <taxon>Oomycota</taxon>
        <taxon>Peronosporomycetes</taxon>
        <taxon>Peronosporales</taxon>
        <taxon>Peronosporaceae</taxon>
        <taxon>Bremia</taxon>
    </lineage>
</organism>
<dbReference type="InterPro" id="IPR052050">
    <property type="entry name" value="SecEffector_AnkRepeat"/>
</dbReference>
<comment type="caution">
    <text evidence="1">The sequence shown here is derived from an EMBL/GenBank/DDBJ whole genome shotgun (WGS) entry which is preliminary data.</text>
</comment>
<reference evidence="1 2" key="1">
    <citation type="journal article" date="2021" name="Genome Biol.">
        <title>AFLAP: assembly-free linkage analysis pipeline using k-mers from genome sequencing data.</title>
        <authorList>
            <person name="Fletcher K."/>
            <person name="Zhang L."/>
            <person name="Gil J."/>
            <person name="Han R."/>
            <person name="Cavanaugh K."/>
            <person name="Michelmore R."/>
        </authorList>
    </citation>
    <scope>NUCLEOTIDE SEQUENCE [LARGE SCALE GENOMIC DNA]</scope>
    <source>
        <strain evidence="1 2">SF5</strain>
    </source>
</reference>
<dbReference type="Gene3D" id="1.25.40.20">
    <property type="entry name" value="Ankyrin repeat-containing domain"/>
    <property type="match status" value="2"/>
</dbReference>
<accession>A0A976IIF1</accession>
<dbReference type="AlphaFoldDB" id="A0A976IIF1"/>
<dbReference type="OrthoDB" id="7464126at2759"/>
<dbReference type="InterPro" id="IPR036770">
    <property type="entry name" value="Ankyrin_rpt-contain_sf"/>
</dbReference>
<evidence type="ECO:0000313" key="2">
    <source>
        <dbReference type="Proteomes" id="UP000294530"/>
    </source>
</evidence>
<dbReference type="PANTHER" id="PTHR46586:SF3">
    <property type="entry name" value="ANKYRIN REPEAT-CONTAINING PROTEIN"/>
    <property type="match status" value="1"/>
</dbReference>
<dbReference type="KEGG" id="blac:94347173"/>
<evidence type="ECO:0000313" key="1">
    <source>
        <dbReference type="EMBL" id="TDH72367.1"/>
    </source>
</evidence>
<dbReference type="InterPro" id="IPR002110">
    <property type="entry name" value="Ankyrin_rpt"/>
</dbReference>
<name>A0A976IIF1_BRELC</name>
<dbReference type="EMBL" id="SHOA02000012">
    <property type="protein sequence ID" value="TDH72367.1"/>
    <property type="molecule type" value="Genomic_DNA"/>
</dbReference>
<sequence>MSRAAASTVLTNSSLFRHIMRFIDGVPGRILSCVTSFQAAHCSDPWSVAGALPKDAIQRGDLDTLRHLWRLSRSKSFLAGAELSFRDTILYAIQNGRLAIVQYLASIKLLPFKFSLMRSEEDTLMGWAIRYSDVPTLQDPVEIITWVAAQYPNSKFYGIDADDLSRAGLSVLQYLDERKMAPKAFQDSQLVDYVAKMGRLEIMKFLLQRQGEEHQRCTSNAMDGAASNGFIRTVQYLHDQRSEGCTVAAMDRAAANGYIEVVHFLHTQRREGCTIAALDRAAINGHLDLVQFLHTHRQEGCSTDAMDGAAAGGFIEIVRFLHTYRNEGCTTRAMDRAARSGHIDTVMFLHQHRREGCTTEAMDGAALAGHLSIVKFLQEHRREGGTSRAVDGAAWRGHLDVVKYLLKHRKEGCTSEAMDVACQNGNLNMVRALHEQGQALCTTDAMNNAASRGHLDIVRYLQEHRVEGCTKDAMTNAAINGHTEIVLFLGEHRHEGPHDYALERAAARGNLECVEALIRCSILGCLIEARNAAHKAGYIRVVSLLTDWINPDVQSCSLSQFHKRPGPRWCQRQPEFET</sequence>
<dbReference type="Proteomes" id="UP000294530">
    <property type="component" value="Unassembled WGS sequence"/>
</dbReference>
<dbReference type="SMART" id="SM00248">
    <property type="entry name" value="ANK"/>
    <property type="match status" value="6"/>
</dbReference>
<proteinExistence type="predicted"/>
<dbReference type="Pfam" id="PF12796">
    <property type="entry name" value="Ank_2"/>
    <property type="match status" value="1"/>
</dbReference>
<keyword evidence="2" id="KW-1185">Reference proteome</keyword>
<dbReference type="SUPFAM" id="SSF48403">
    <property type="entry name" value="Ankyrin repeat"/>
    <property type="match status" value="1"/>
</dbReference>
<protein>
    <submittedName>
        <fullName evidence="1">Uncharacterized protein</fullName>
    </submittedName>
</protein>